<protein>
    <submittedName>
        <fullName evidence="3">Uncharacterized protein</fullName>
    </submittedName>
</protein>
<evidence type="ECO:0000256" key="1">
    <source>
        <dbReference type="SAM" id="Coils"/>
    </source>
</evidence>
<keyword evidence="1" id="KW-0175">Coiled coil</keyword>
<keyword evidence="4" id="KW-1185">Reference proteome</keyword>
<dbReference type="InParanoid" id="A0A1Y2G856"/>
<dbReference type="Proteomes" id="UP000193648">
    <property type="component" value="Unassembled WGS sequence"/>
</dbReference>
<feature type="coiled-coil region" evidence="1">
    <location>
        <begin position="189"/>
        <end position="216"/>
    </location>
</feature>
<name>A0A1Y2G856_9FUNG</name>
<evidence type="ECO:0000256" key="2">
    <source>
        <dbReference type="SAM" id="MobiDB-lite"/>
    </source>
</evidence>
<accession>A0A1Y2G856</accession>
<proteinExistence type="predicted"/>
<evidence type="ECO:0000313" key="4">
    <source>
        <dbReference type="Proteomes" id="UP000193648"/>
    </source>
</evidence>
<reference evidence="3 4" key="1">
    <citation type="submission" date="2016-07" db="EMBL/GenBank/DDBJ databases">
        <title>Pervasive Adenine N6-methylation of Active Genes in Fungi.</title>
        <authorList>
            <consortium name="DOE Joint Genome Institute"/>
            <person name="Mondo S.J."/>
            <person name="Dannebaum R.O."/>
            <person name="Kuo R.C."/>
            <person name="Labutti K."/>
            <person name="Haridas S."/>
            <person name="Kuo A."/>
            <person name="Salamov A."/>
            <person name="Ahrendt S.R."/>
            <person name="Lipzen A."/>
            <person name="Sullivan W."/>
            <person name="Andreopoulos W.B."/>
            <person name="Clum A."/>
            <person name="Lindquist E."/>
            <person name="Daum C."/>
            <person name="Ramamoorthy G.K."/>
            <person name="Gryganskyi A."/>
            <person name="Culley D."/>
            <person name="Magnuson J.K."/>
            <person name="James T.Y."/>
            <person name="O'Malley M.A."/>
            <person name="Stajich J.E."/>
            <person name="Spatafora J.W."/>
            <person name="Visel A."/>
            <person name="Grigoriev I.V."/>
        </authorList>
    </citation>
    <scope>NUCLEOTIDE SEQUENCE [LARGE SCALE GENOMIC DNA]</scope>
    <source>
        <strain evidence="3 4">NRRL 3116</strain>
    </source>
</reference>
<dbReference type="GeneID" id="33572532"/>
<dbReference type="EMBL" id="MCFF01000061">
    <property type="protein sequence ID" value="ORZ02074.1"/>
    <property type="molecule type" value="Genomic_DNA"/>
</dbReference>
<evidence type="ECO:0000313" key="3">
    <source>
        <dbReference type="EMBL" id="ORZ02074.1"/>
    </source>
</evidence>
<feature type="region of interest" description="Disordered" evidence="2">
    <location>
        <begin position="92"/>
        <end position="111"/>
    </location>
</feature>
<dbReference type="OrthoDB" id="2334741at2759"/>
<dbReference type="AlphaFoldDB" id="A0A1Y2G856"/>
<sequence>MTVGGSFEYQEFVSGSETFEVRVIPGTALTQGRPFVMWDDIKDVFPLASRLQCGRRIISFMVDENGNRLLPLRIEYQPESVIQVILSRASSLQNPDDFPSPPPSTRSAHSASVSKHGSYIAAFTLEPAEENDRSPRDSLLSTWSISDEAKNRYRSSVYLYENFMQSIQLGRTNLASMYQDDFREQFYTLEGEMSRNQALQQQMMEMQQSMLELQQQAIDKLTAIQTRVQAILVQSYALLEYPIPRLFIILPKHGGQWDSVNILHNEFRVHFLCECGEHTKSIQGTKIPHHIHLAKHEGYDIDDPEEFFKYYGSYLLTLLHMIKYGVAVAGFTVPALTPSEPEDDKFSTRNRPYTFESGVDMAMEFLECMSSKGMFEQLPLAPGIIPNFASPRPSFQYSHEISINGGGSTISHPTSPQISREIALPSRFSMVESEFSFNDRASSIHSNDIPYSRNSMHSQEPLLPNGPALQFSQGNAAYARLSPQLLRELGLLSNTDLQQLGLYLKIMDPNQLLGDLYRYMTRDGTARWICEDHYREAYGVMAIKELTQVISVNDGKYHEHLGRVEVALSSSTIANLFYKLMERGKLIQDLKVTLKWDVSMSDVKALRDAISRSDIACLDLTCKPSTSTSDYLNRNKRADPLWEIIMKTRLQSFLLSDYPGFFSKVTVPIRTNNLRVLRVSERINWKKEGPRVTGLIGSSPRLKELRLSCLDMEDAFTAIKKVNLHESCSLEQLVIDGFESNKLVARFENGVPVTFDLIINNTTSRFLKEIECFRSLHLRLDLLLRVELDPHFLMNILSRNPKLVKLAIQCQAQEFLWWLTIVKSAMAEEGSCSLTSLRLYGGKNQLYIPDLQDENTVDLQLMTINMPREASEALLKLYGTKLSKLRIEGEVLKQYFEVALHVEKLALRAVDIKSSSLSADMLYDLRLILRRCQSTLKTMSIVLDVRWDGSERSNDLADFVSEFGTEWIKISINETDAPLWKRALSQRGFAMSPKILHIIPTYVKPKTPNLVEVQAFEN</sequence>
<dbReference type="RefSeq" id="XP_021876302.1">
    <property type="nucleotide sequence ID" value="XM_022030691.1"/>
</dbReference>
<gene>
    <name evidence="3" type="ORF">BCR41DRAFT_426164</name>
</gene>
<organism evidence="3 4">
    <name type="scientific">Lobosporangium transversale</name>
    <dbReference type="NCBI Taxonomy" id="64571"/>
    <lineage>
        <taxon>Eukaryota</taxon>
        <taxon>Fungi</taxon>
        <taxon>Fungi incertae sedis</taxon>
        <taxon>Mucoromycota</taxon>
        <taxon>Mortierellomycotina</taxon>
        <taxon>Mortierellomycetes</taxon>
        <taxon>Mortierellales</taxon>
        <taxon>Mortierellaceae</taxon>
        <taxon>Lobosporangium</taxon>
    </lineage>
</organism>
<comment type="caution">
    <text evidence="3">The sequence shown here is derived from an EMBL/GenBank/DDBJ whole genome shotgun (WGS) entry which is preliminary data.</text>
</comment>